<evidence type="ECO:0000256" key="5">
    <source>
        <dbReference type="ARBA" id="ARBA00022729"/>
    </source>
</evidence>
<evidence type="ECO:0000256" key="3">
    <source>
        <dbReference type="ARBA" id="ARBA00022448"/>
    </source>
</evidence>
<dbReference type="EMBL" id="AAKN02030222">
    <property type="status" value="NOT_ANNOTATED_CDS"/>
    <property type="molecule type" value="Genomic_DNA"/>
</dbReference>
<dbReference type="HOGENOM" id="CLU_094061_2_1_1"/>
<name>H0UWK8_CAVPO</name>
<feature type="signal peptide" evidence="9">
    <location>
        <begin position="1"/>
        <end position="22"/>
    </location>
</feature>
<dbReference type="InterPro" id="IPR022272">
    <property type="entry name" value="Lipocalin_CS"/>
</dbReference>
<evidence type="ECO:0000256" key="8">
    <source>
        <dbReference type="RuleBase" id="RU003695"/>
    </source>
</evidence>
<feature type="domain" description="Lipocalin/cytosolic fatty-acid binding" evidence="10">
    <location>
        <begin position="48"/>
        <end position="189"/>
    </location>
</feature>
<evidence type="ECO:0000313" key="11">
    <source>
        <dbReference type="Ensembl" id="ENSCPOP00000001446.3"/>
    </source>
</evidence>
<dbReference type="Ensembl" id="ENSCPOT00000001625.3">
    <property type="protein sequence ID" value="ENSCPOP00000001446.3"/>
    <property type="gene ID" value="ENSCPOG00000001604.4"/>
</dbReference>
<comment type="subcellular location">
    <subcellularLocation>
        <location evidence="1">Secreted</location>
    </subcellularLocation>
</comment>
<keyword evidence="5 9" id="KW-0732">Signal</keyword>
<dbReference type="InterPro" id="IPR002345">
    <property type="entry name" value="Lipocalin"/>
</dbReference>
<dbReference type="STRING" id="10141.ENSCPOP00000001446"/>
<dbReference type="Proteomes" id="UP000005447">
    <property type="component" value="Unassembled WGS sequence"/>
</dbReference>
<accession>H0UWK8</accession>
<evidence type="ECO:0000313" key="12">
    <source>
        <dbReference type="Proteomes" id="UP000005447"/>
    </source>
</evidence>
<dbReference type="GeneTree" id="ENSGT01050000244868"/>
<dbReference type="GO" id="GO:0036094">
    <property type="term" value="F:small molecule binding"/>
    <property type="evidence" value="ECO:0007669"/>
    <property type="project" value="InterPro"/>
</dbReference>
<dbReference type="InParanoid" id="H0UWK8"/>
<evidence type="ECO:0000256" key="6">
    <source>
        <dbReference type="ARBA" id="ARBA00023157"/>
    </source>
</evidence>
<reference evidence="12" key="1">
    <citation type="journal article" date="2011" name="Nature">
        <title>A high-resolution map of human evolutionary constraint using 29 mammals.</title>
        <authorList>
            <person name="Lindblad-Toh K."/>
            <person name="Garber M."/>
            <person name="Zuk O."/>
            <person name="Lin M.F."/>
            <person name="Parker B.J."/>
            <person name="Washietl S."/>
            <person name="Kheradpour P."/>
            <person name="Ernst J."/>
            <person name="Jordan G."/>
            <person name="Mauceli E."/>
            <person name="Ward L.D."/>
            <person name="Lowe C.B."/>
            <person name="Holloway A.K."/>
            <person name="Clamp M."/>
            <person name="Gnerre S."/>
            <person name="Alfoldi J."/>
            <person name="Beal K."/>
            <person name="Chang J."/>
            <person name="Clawson H."/>
            <person name="Cuff J."/>
            <person name="Di Palma F."/>
            <person name="Fitzgerald S."/>
            <person name="Flicek P."/>
            <person name="Guttman M."/>
            <person name="Hubisz M.J."/>
            <person name="Jaffe D.B."/>
            <person name="Jungreis I."/>
            <person name="Kent W.J."/>
            <person name="Kostka D."/>
            <person name="Lara M."/>
            <person name="Martins A.L."/>
            <person name="Massingham T."/>
            <person name="Moltke I."/>
            <person name="Raney B.J."/>
            <person name="Rasmussen M.D."/>
            <person name="Robinson J."/>
            <person name="Stark A."/>
            <person name="Vilella A.J."/>
            <person name="Wen J."/>
            <person name="Xie X."/>
            <person name="Zody M.C."/>
            <person name="Baldwin J."/>
            <person name="Bloom T."/>
            <person name="Chin C.W."/>
            <person name="Heiman D."/>
            <person name="Nicol R."/>
            <person name="Nusbaum C."/>
            <person name="Young S."/>
            <person name="Wilkinson J."/>
            <person name="Worley K.C."/>
            <person name="Kovar C.L."/>
            <person name="Muzny D.M."/>
            <person name="Gibbs R.A."/>
            <person name="Cree A."/>
            <person name="Dihn H.H."/>
            <person name="Fowler G."/>
            <person name="Jhangiani S."/>
            <person name="Joshi V."/>
            <person name="Lee S."/>
            <person name="Lewis L.R."/>
            <person name="Nazareth L.V."/>
            <person name="Okwuonu G."/>
            <person name="Santibanez J."/>
            <person name="Warren W.C."/>
            <person name="Mardis E.R."/>
            <person name="Weinstock G.M."/>
            <person name="Wilson R.K."/>
            <person name="Delehaunty K."/>
            <person name="Dooling D."/>
            <person name="Fronik C."/>
            <person name="Fulton L."/>
            <person name="Fulton B."/>
            <person name="Graves T."/>
            <person name="Minx P."/>
            <person name="Sodergren E."/>
            <person name="Birney E."/>
            <person name="Margulies E.H."/>
            <person name="Herrero J."/>
            <person name="Green E.D."/>
            <person name="Haussler D."/>
            <person name="Siepel A."/>
            <person name="Goldman N."/>
            <person name="Pollard K.S."/>
            <person name="Pedersen J.S."/>
            <person name="Lander E.S."/>
            <person name="Kellis M."/>
        </authorList>
    </citation>
    <scope>NUCLEOTIDE SEQUENCE [LARGE SCALE GENOMIC DNA]</scope>
    <source>
        <strain evidence="12">2N</strain>
    </source>
</reference>
<evidence type="ECO:0000256" key="4">
    <source>
        <dbReference type="ARBA" id="ARBA00022525"/>
    </source>
</evidence>
<dbReference type="PROSITE" id="PS00213">
    <property type="entry name" value="LIPOCALIN"/>
    <property type="match status" value="1"/>
</dbReference>
<proteinExistence type="inferred from homology"/>
<evidence type="ECO:0000256" key="9">
    <source>
        <dbReference type="SAM" id="SignalP"/>
    </source>
</evidence>
<dbReference type="GO" id="GO:0005615">
    <property type="term" value="C:extracellular space"/>
    <property type="evidence" value="ECO:0007669"/>
    <property type="project" value="TreeGrafter"/>
</dbReference>
<dbReference type="Bgee" id="ENSCPOG00000001604">
    <property type="expression patterns" value="Expressed in thyroid gland"/>
</dbReference>
<dbReference type="eggNOG" id="ENOG502T7VZ">
    <property type="taxonomic scope" value="Eukaryota"/>
</dbReference>
<organism evidence="11 12">
    <name type="scientific">Cavia porcellus</name>
    <name type="common">Guinea pig</name>
    <dbReference type="NCBI Taxonomy" id="10141"/>
    <lineage>
        <taxon>Eukaryota</taxon>
        <taxon>Metazoa</taxon>
        <taxon>Chordata</taxon>
        <taxon>Craniata</taxon>
        <taxon>Vertebrata</taxon>
        <taxon>Euteleostomi</taxon>
        <taxon>Mammalia</taxon>
        <taxon>Eutheria</taxon>
        <taxon>Euarchontoglires</taxon>
        <taxon>Glires</taxon>
        <taxon>Rodentia</taxon>
        <taxon>Hystricomorpha</taxon>
        <taxon>Caviidae</taxon>
        <taxon>Cavia</taxon>
    </lineage>
</organism>
<keyword evidence="4" id="KW-0964">Secreted</keyword>
<keyword evidence="3" id="KW-0813">Transport</keyword>
<reference evidence="11" key="3">
    <citation type="submission" date="2025-09" db="UniProtKB">
        <authorList>
            <consortium name="Ensembl"/>
        </authorList>
    </citation>
    <scope>IDENTIFICATION</scope>
    <source>
        <strain evidence="11">2N</strain>
    </source>
</reference>
<dbReference type="AlphaFoldDB" id="H0UWK8"/>
<comment type="similarity">
    <text evidence="2 8">Belongs to the calycin superfamily. Lipocalin family.</text>
</comment>
<dbReference type="SUPFAM" id="SSF50814">
    <property type="entry name" value="Lipocalins"/>
    <property type="match status" value="1"/>
</dbReference>
<evidence type="ECO:0000256" key="7">
    <source>
        <dbReference type="ARBA" id="ARBA00023180"/>
    </source>
</evidence>
<dbReference type="InterPro" id="IPR000566">
    <property type="entry name" value="Lipocln_cytosolic_FA-bd_dom"/>
</dbReference>
<sequence length="250" mass="28063">MALVLLCVGLTLLGTLQIQVQAQPQIPVLVPVLSTLPLQADFKDDQFQGKWYIIGLAGNSVSKGSGKTQYMYSDSYNLNDDHSYNVTTRALRGLECVQLVKTFVPYVEHGQFVMHNTTRSPGLDNYILRVTATDYNQFAVIYIENTFKNTVFFQIKLAGRTKELSSELKKRFVEFSQSLGLSDTNIIFLNGIGKSSWGEAKGCGRSKLDAAPAGKWERRDSIPCSSLWRDTWLPPKHLWAFKNLGLKFSP</sequence>
<dbReference type="InterPro" id="IPR003087">
    <property type="entry name" value="LCN2/LCN12"/>
</dbReference>
<dbReference type="VEuPathDB" id="HostDB:ENSCPOG00000001604"/>
<dbReference type="PANTHER" id="PTHR11430">
    <property type="entry name" value="LIPOCALIN"/>
    <property type="match status" value="1"/>
</dbReference>
<evidence type="ECO:0000256" key="2">
    <source>
        <dbReference type="ARBA" id="ARBA00006889"/>
    </source>
</evidence>
<dbReference type="PRINTS" id="PR01275">
    <property type="entry name" value="NGELATINASE"/>
</dbReference>
<dbReference type="PRINTS" id="PR00179">
    <property type="entry name" value="LIPOCALIN"/>
</dbReference>
<dbReference type="OMA" id="YELEYDH"/>
<keyword evidence="12" id="KW-1185">Reference proteome</keyword>
<reference evidence="11" key="2">
    <citation type="submission" date="2025-08" db="UniProtKB">
        <authorList>
            <consortium name="Ensembl"/>
        </authorList>
    </citation>
    <scope>IDENTIFICATION</scope>
    <source>
        <strain evidence="11">2N</strain>
    </source>
</reference>
<keyword evidence="7" id="KW-0325">Glycoprotein</keyword>
<dbReference type="Pfam" id="PF00061">
    <property type="entry name" value="Lipocalin"/>
    <property type="match status" value="1"/>
</dbReference>
<dbReference type="InterPro" id="IPR012674">
    <property type="entry name" value="Calycin"/>
</dbReference>
<evidence type="ECO:0000256" key="1">
    <source>
        <dbReference type="ARBA" id="ARBA00004613"/>
    </source>
</evidence>
<dbReference type="Gene3D" id="2.40.128.20">
    <property type="match status" value="1"/>
</dbReference>
<keyword evidence="6" id="KW-1015">Disulfide bond</keyword>
<protein>
    <recommendedName>
        <fullName evidence="10">Lipocalin/cytosolic fatty-acid binding domain-containing protein</fullName>
    </recommendedName>
</protein>
<dbReference type="PANTHER" id="PTHR11430:SF13">
    <property type="entry name" value="NEUTROPHIL GELATINASE-ASSOCIATED LIPOCALIN"/>
    <property type="match status" value="1"/>
</dbReference>
<evidence type="ECO:0000259" key="10">
    <source>
        <dbReference type="Pfam" id="PF00061"/>
    </source>
</evidence>
<feature type="chain" id="PRO_5012655300" description="Lipocalin/cytosolic fatty-acid binding domain-containing protein" evidence="9">
    <location>
        <begin position="23"/>
        <end position="250"/>
    </location>
</feature>